<dbReference type="AlphaFoldDB" id="A0A212J3M1"/>
<protein>
    <recommendedName>
        <fullName evidence="1">Glycosyltransferase 2-like domain-containing protein</fullName>
    </recommendedName>
</protein>
<evidence type="ECO:0000259" key="1">
    <source>
        <dbReference type="Pfam" id="PF00535"/>
    </source>
</evidence>
<name>A0A212J3M1_9BACT</name>
<dbReference type="Gene3D" id="3.90.550.10">
    <property type="entry name" value="Spore Coat Polysaccharide Biosynthesis Protein SpsA, Chain A"/>
    <property type="match status" value="1"/>
</dbReference>
<dbReference type="Pfam" id="PF00535">
    <property type="entry name" value="Glycos_transf_2"/>
    <property type="match status" value="1"/>
</dbReference>
<evidence type="ECO:0000313" key="2">
    <source>
        <dbReference type="EMBL" id="SBV94052.1"/>
    </source>
</evidence>
<dbReference type="InterPro" id="IPR029044">
    <property type="entry name" value="Nucleotide-diphossugar_trans"/>
</dbReference>
<dbReference type="InterPro" id="IPR001173">
    <property type="entry name" value="Glyco_trans_2-like"/>
</dbReference>
<dbReference type="EMBL" id="FLUM01000001">
    <property type="protein sequence ID" value="SBV94052.1"/>
    <property type="molecule type" value="Genomic_DNA"/>
</dbReference>
<gene>
    <name evidence="2" type="ORF">KL86DYS1_11030</name>
</gene>
<dbReference type="PANTHER" id="PTHR22916:SF64">
    <property type="entry name" value="TRANSFERASE, PUTATIVE-RELATED"/>
    <property type="match status" value="1"/>
</dbReference>
<sequence>MKFSVIFCTYNREKYIYNAMKSIAEQDFPYTDYEIVLINNNSTDSTESICNRFSEDYPQVGFRYFIETNQGLSYARNRGVKESRGDILVFVDDDATVFESYLSSINNFFDSYPEVNACGGPIVPVYEVEKPKWLSHYTEQLLGGALYEGDKVKPFRNGRYPGGGNSAFRKEVFEKYGLFNVELGRKGTGLIGAEEKDLYDRLTRGNEQFYYLPQMGIHHYIPEKKLTKAHFRELTYSIGKSERIRTKGVSLKAYRNRVLAECKKWMASLVLFTGYTLMLSPGKGLKLLQFRWYVSKGLLGK</sequence>
<dbReference type="PANTHER" id="PTHR22916">
    <property type="entry name" value="GLYCOSYLTRANSFERASE"/>
    <property type="match status" value="1"/>
</dbReference>
<reference evidence="2" key="1">
    <citation type="submission" date="2016-04" db="EMBL/GenBank/DDBJ databases">
        <authorList>
            <person name="Evans L.H."/>
            <person name="Alamgir A."/>
            <person name="Owens N."/>
            <person name="Weber N.D."/>
            <person name="Virtaneva K."/>
            <person name="Barbian K."/>
            <person name="Babar A."/>
            <person name="Rosenke K."/>
        </authorList>
    </citation>
    <scope>NUCLEOTIDE SEQUENCE</scope>
    <source>
        <strain evidence="2">86-1</strain>
    </source>
</reference>
<accession>A0A212J3M1</accession>
<feature type="domain" description="Glycosyltransferase 2-like" evidence="1">
    <location>
        <begin position="4"/>
        <end position="177"/>
    </location>
</feature>
<dbReference type="CDD" id="cd00761">
    <property type="entry name" value="Glyco_tranf_GTA_type"/>
    <property type="match status" value="1"/>
</dbReference>
<dbReference type="RefSeq" id="WP_296938909.1">
    <property type="nucleotide sequence ID" value="NZ_LT599032.1"/>
</dbReference>
<proteinExistence type="predicted"/>
<dbReference type="SUPFAM" id="SSF53448">
    <property type="entry name" value="Nucleotide-diphospho-sugar transferases"/>
    <property type="match status" value="1"/>
</dbReference>
<dbReference type="GO" id="GO:0016758">
    <property type="term" value="F:hexosyltransferase activity"/>
    <property type="evidence" value="ECO:0007669"/>
    <property type="project" value="UniProtKB-ARBA"/>
</dbReference>
<organism evidence="2">
    <name type="scientific">uncultured Dysgonomonas sp</name>
    <dbReference type="NCBI Taxonomy" id="206096"/>
    <lineage>
        <taxon>Bacteria</taxon>
        <taxon>Pseudomonadati</taxon>
        <taxon>Bacteroidota</taxon>
        <taxon>Bacteroidia</taxon>
        <taxon>Bacteroidales</taxon>
        <taxon>Dysgonomonadaceae</taxon>
        <taxon>Dysgonomonas</taxon>
        <taxon>environmental samples</taxon>
    </lineage>
</organism>